<dbReference type="InterPro" id="IPR015032">
    <property type="entry name" value="ThsB__TIR-like_domain"/>
</dbReference>
<gene>
    <name evidence="3" type="ORF">G4319_08880</name>
    <name evidence="2" type="ORF">LIZ82_08760</name>
</gene>
<evidence type="ECO:0000313" key="2">
    <source>
        <dbReference type="EMBL" id="MCB6960972.1"/>
    </source>
</evidence>
<comment type="caution">
    <text evidence="3">The sequence shown here is derived from an EMBL/GenBank/DDBJ whole genome shotgun (WGS) entry which is preliminary data.</text>
</comment>
<dbReference type="EMBL" id="JAAILW010000014">
    <property type="protein sequence ID" value="NSC27457.1"/>
    <property type="molecule type" value="Genomic_DNA"/>
</dbReference>
<feature type="domain" description="Thoeris protein ThsB TIR-like" evidence="1">
    <location>
        <begin position="15"/>
        <end position="79"/>
    </location>
</feature>
<reference evidence="2" key="3">
    <citation type="submission" date="2021-10" db="EMBL/GenBank/DDBJ databases">
        <title>Collection of gut derived symbiotic bacterial strains cultured from healthy donors.</title>
        <authorList>
            <person name="Lin H."/>
            <person name="Littmann E."/>
            <person name="Kohout C."/>
            <person name="Pamer E.G."/>
        </authorList>
    </citation>
    <scope>NUCLEOTIDE SEQUENCE</scope>
    <source>
        <strain evidence="2">DFI.7.28A</strain>
    </source>
</reference>
<sequence length="177" mass="19804">MATYRTKTYIAGDWDHDKDAVDKLYQWNGSNYWSLSFTDAHDLTQANDSSLNCSIKSSLKTRLDASKRFVLIVGNSTNTVTAGSCTYCESYNSHTYSCARGHSVDYRGFIKYECDKAVEAGIKIIVLYKAACVNKSKCPEAVKNIGVHAPMCYRGDDGVLHWDYNSVKKAFDKSDNC</sequence>
<dbReference type="EMBL" id="JAJCJQ010000011">
    <property type="protein sequence ID" value="MCB6960972.1"/>
    <property type="molecule type" value="Genomic_DNA"/>
</dbReference>
<accession>A0AAP2QEZ5</accession>
<name>A0AAP2QEZ5_9FIRM</name>
<dbReference type="AlphaFoldDB" id="A0AAP2QEZ5"/>
<protein>
    <submittedName>
        <fullName evidence="3">Molecular chaperone Tir</fullName>
    </submittedName>
</protein>
<organism evidence="3 4">
    <name type="scientific">Agathobacter rectalis</name>
    <dbReference type="NCBI Taxonomy" id="39491"/>
    <lineage>
        <taxon>Bacteria</taxon>
        <taxon>Bacillati</taxon>
        <taxon>Bacillota</taxon>
        <taxon>Clostridia</taxon>
        <taxon>Lachnospirales</taxon>
        <taxon>Lachnospiraceae</taxon>
        <taxon>Agathobacter</taxon>
    </lineage>
</organism>
<dbReference type="Gene3D" id="3.40.50.11200">
    <property type="match status" value="1"/>
</dbReference>
<dbReference type="Pfam" id="PF08937">
    <property type="entry name" value="ThsB_TIR"/>
    <property type="match status" value="1"/>
</dbReference>
<dbReference type="Proteomes" id="UP001197741">
    <property type="component" value="Unassembled WGS sequence"/>
</dbReference>
<dbReference type="RefSeq" id="WP_173840525.1">
    <property type="nucleotide sequence ID" value="NZ_JAAILW010000014.1"/>
</dbReference>
<proteinExistence type="predicted"/>
<evidence type="ECO:0000313" key="4">
    <source>
        <dbReference type="Proteomes" id="UP001193670"/>
    </source>
</evidence>
<reference evidence="3" key="2">
    <citation type="submission" date="2020-02" db="EMBL/GenBank/DDBJ databases">
        <authorList>
            <person name="Littmann E."/>
            <person name="Sorbara M."/>
        </authorList>
    </citation>
    <scope>NUCLEOTIDE SEQUENCE</scope>
    <source>
        <strain evidence="3">MSK.17.79</strain>
    </source>
</reference>
<evidence type="ECO:0000313" key="3">
    <source>
        <dbReference type="EMBL" id="NSC27457.1"/>
    </source>
</evidence>
<reference evidence="3" key="1">
    <citation type="journal article" date="2020" name="Cell Host Microbe">
        <title>Functional and Genomic Variation between Human-Derived Isolates of Lachnospiraceae Reveals Inter- and Intra-Species Diversity.</title>
        <authorList>
            <person name="Sorbara M.T."/>
            <person name="Littmann E.R."/>
            <person name="Fontana E."/>
            <person name="Moody T.U."/>
            <person name="Kohout C.E."/>
            <person name="Gjonbalaj M."/>
            <person name="Eaton V."/>
            <person name="Seok R."/>
            <person name="Leiner I.M."/>
            <person name="Pamer E.G."/>
        </authorList>
    </citation>
    <scope>NUCLEOTIDE SEQUENCE</scope>
    <source>
        <strain evidence="3">MSK.17.79</strain>
    </source>
</reference>
<evidence type="ECO:0000259" key="1">
    <source>
        <dbReference type="Pfam" id="PF08937"/>
    </source>
</evidence>
<dbReference type="Proteomes" id="UP001193670">
    <property type="component" value="Unassembled WGS sequence"/>
</dbReference>